<evidence type="ECO:0000256" key="1">
    <source>
        <dbReference type="SAM" id="MobiDB-lite"/>
    </source>
</evidence>
<evidence type="ECO:0000259" key="3">
    <source>
        <dbReference type="Pfam" id="PF25485"/>
    </source>
</evidence>
<dbReference type="InterPro" id="IPR057230">
    <property type="entry name" value="DUF7908"/>
</dbReference>
<proteinExistence type="predicted"/>
<feature type="compositionally biased region" description="Low complexity" evidence="1">
    <location>
        <begin position="521"/>
        <end position="555"/>
    </location>
</feature>
<evidence type="ECO:0000313" key="5">
    <source>
        <dbReference type="Proteomes" id="UP001152049"/>
    </source>
</evidence>
<gene>
    <name evidence="4" type="ORF">NW762_012909</name>
</gene>
<dbReference type="Pfam" id="PF25485">
    <property type="entry name" value="DUF7908"/>
    <property type="match status" value="1"/>
</dbReference>
<reference evidence="4" key="1">
    <citation type="submission" date="2022-09" db="EMBL/GenBank/DDBJ databases">
        <title>Fusarium specimens isolated from Avocado Roots.</title>
        <authorList>
            <person name="Stajich J."/>
            <person name="Roper C."/>
            <person name="Heimlech-Rivalta G."/>
        </authorList>
    </citation>
    <scope>NUCLEOTIDE SEQUENCE</scope>
    <source>
        <strain evidence="4">CF00136</strain>
    </source>
</reference>
<organism evidence="4 5">
    <name type="scientific">Fusarium torreyae</name>
    <dbReference type="NCBI Taxonomy" id="1237075"/>
    <lineage>
        <taxon>Eukaryota</taxon>
        <taxon>Fungi</taxon>
        <taxon>Dikarya</taxon>
        <taxon>Ascomycota</taxon>
        <taxon>Pezizomycotina</taxon>
        <taxon>Sordariomycetes</taxon>
        <taxon>Hypocreomycetidae</taxon>
        <taxon>Hypocreales</taxon>
        <taxon>Nectriaceae</taxon>
        <taxon>Fusarium</taxon>
    </lineage>
</organism>
<name>A0A9W8VAY9_9HYPO</name>
<dbReference type="Proteomes" id="UP001152049">
    <property type="component" value="Unassembled WGS sequence"/>
</dbReference>
<dbReference type="EMBL" id="JAOQAZ010000037">
    <property type="protein sequence ID" value="KAJ4248139.1"/>
    <property type="molecule type" value="Genomic_DNA"/>
</dbReference>
<feature type="domain" description="DUF7908" evidence="3">
    <location>
        <begin position="148"/>
        <end position="276"/>
    </location>
</feature>
<protein>
    <recommendedName>
        <fullName evidence="3">DUF7908 domain-containing protein</fullName>
    </recommendedName>
</protein>
<accession>A0A9W8VAY9</accession>
<evidence type="ECO:0000313" key="4">
    <source>
        <dbReference type="EMBL" id="KAJ4248139.1"/>
    </source>
</evidence>
<feature type="compositionally biased region" description="Low complexity" evidence="1">
    <location>
        <begin position="329"/>
        <end position="390"/>
    </location>
</feature>
<comment type="caution">
    <text evidence="4">The sequence shown here is derived from an EMBL/GenBank/DDBJ whole genome shotgun (WGS) entry which is preliminary data.</text>
</comment>
<feature type="signal peptide" evidence="2">
    <location>
        <begin position="1"/>
        <end position="18"/>
    </location>
</feature>
<feature type="compositionally biased region" description="Polar residues" evidence="1">
    <location>
        <begin position="289"/>
        <end position="328"/>
    </location>
</feature>
<sequence length="767" mass="81198">MKWKLFLALGGPARAVAGWELIGDPQWNDGVVCYTYLSTYLAPVDAETAEPEFPTVPSFPTTRGIIPPYFSNRSTSVPPSALTEPSRINAKPTTGIDITTSDLAITTDDQDPVTPATGTVSLLPPTSVTATQAFTTSSEATSGQAVIFFVSPQTGDEKRDLVKREPGGFIGGDTTKVEICTFAATFRLAAGQLLDSQDPIYYNGEPYKEFRGQGTPPEDAITRQFSDVAGALVFTSRALPNTNAGFCQEPESGQVYITFTSSPPGCLSISLRVYAVEQCQDGRIIGLDSTESATTEPNQSSTIAETTNPASSTAVTFSKESSSTALTGQTSSAQLSHSSDSSSETIETTQSLGTIGSSASSTADETTSATSNSPPEDSSSFSSFSSSSPSTETPLSFTTSVEASITSKSFSLPLPPYTTTASSDSFSSVSKLSSDLPSSFGTLLSEAFTSTTISTESSLFFSSVSTISSDLSSSSETFSSDVFTFTTISSGLLFSSSSKDTLSSEPTSTLSIISSTKSATTSEVSTTASTQPTTTTEESTATTEKSITTTEEPTTLCNSVDPLTKVALANPTPVFNNNLYRDDDYASIELPWGQAGLAGTGQNTVFINTNGYITLDAGNTNPDNSELPTSFLVNRAFLPYWDDLVLDPSKGHTIVYEIFDGRFGVELVVEFILGKADNPDIYHFEANFLRDEPQVLRFQYYTTPDEGSSATAGFQNLLTGIYAQISYNQADILLDGASITLVTDVSNNFVTGNFDNTECGTGQDRTS</sequence>
<evidence type="ECO:0000256" key="2">
    <source>
        <dbReference type="SAM" id="SignalP"/>
    </source>
</evidence>
<dbReference type="OrthoDB" id="3563678at2759"/>
<feature type="region of interest" description="Disordered" evidence="1">
    <location>
        <begin position="521"/>
        <end position="556"/>
    </location>
</feature>
<feature type="chain" id="PRO_5040991225" description="DUF7908 domain-containing protein" evidence="2">
    <location>
        <begin position="19"/>
        <end position="767"/>
    </location>
</feature>
<feature type="region of interest" description="Disordered" evidence="1">
    <location>
        <begin position="287"/>
        <end position="390"/>
    </location>
</feature>
<keyword evidence="5" id="KW-1185">Reference proteome</keyword>
<keyword evidence="2" id="KW-0732">Signal</keyword>
<dbReference type="AlphaFoldDB" id="A0A9W8VAY9"/>